<protein>
    <submittedName>
        <fullName evidence="1">Uncharacterized protein</fullName>
    </submittedName>
</protein>
<reference evidence="1" key="1">
    <citation type="submission" date="2014-11" db="EMBL/GenBank/DDBJ databases">
        <authorList>
            <person name="Amaro Gonzalez C."/>
        </authorList>
    </citation>
    <scope>NUCLEOTIDE SEQUENCE</scope>
</reference>
<evidence type="ECO:0000313" key="1">
    <source>
        <dbReference type="EMBL" id="JAH06262.1"/>
    </source>
</evidence>
<organism evidence="1">
    <name type="scientific">Anguilla anguilla</name>
    <name type="common">European freshwater eel</name>
    <name type="synonym">Muraena anguilla</name>
    <dbReference type="NCBI Taxonomy" id="7936"/>
    <lineage>
        <taxon>Eukaryota</taxon>
        <taxon>Metazoa</taxon>
        <taxon>Chordata</taxon>
        <taxon>Craniata</taxon>
        <taxon>Vertebrata</taxon>
        <taxon>Euteleostomi</taxon>
        <taxon>Actinopterygii</taxon>
        <taxon>Neopterygii</taxon>
        <taxon>Teleostei</taxon>
        <taxon>Anguilliformes</taxon>
        <taxon>Anguillidae</taxon>
        <taxon>Anguilla</taxon>
    </lineage>
</organism>
<name>A0A0E9PPS3_ANGAN</name>
<dbReference type="EMBL" id="GBXM01102315">
    <property type="protein sequence ID" value="JAH06262.1"/>
    <property type="molecule type" value="Transcribed_RNA"/>
</dbReference>
<dbReference type="AlphaFoldDB" id="A0A0E9PPS3"/>
<accession>A0A0E9PPS3</accession>
<proteinExistence type="predicted"/>
<reference evidence="1" key="2">
    <citation type="journal article" date="2015" name="Fish Shellfish Immunol.">
        <title>Early steps in the European eel (Anguilla anguilla)-Vibrio vulnificus interaction in the gills: Role of the RtxA13 toxin.</title>
        <authorList>
            <person name="Callol A."/>
            <person name="Pajuelo D."/>
            <person name="Ebbesson L."/>
            <person name="Teles M."/>
            <person name="MacKenzie S."/>
            <person name="Amaro C."/>
        </authorList>
    </citation>
    <scope>NUCLEOTIDE SEQUENCE</scope>
</reference>
<sequence>MAIFIMYQRHLIHSVLLR</sequence>